<gene>
    <name evidence="2" type="primary">ccoS</name>
    <name evidence="2" type="ORF">NHG85_00620</name>
</gene>
<evidence type="ECO:0000313" key="3">
    <source>
        <dbReference type="Proteomes" id="UP001139477"/>
    </source>
</evidence>
<dbReference type="PANTHER" id="PTHR41532">
    <property type="entry name" value="FIXS PROTEIN"/>
    <property type="match status" value="1"/>
</dbReference>
<proteinExistence type="predicted"/>
<organism evidence="2 3">
    <name type="scientific">Limimaricola litoreus</name>
    <dbReference type="NCBI Taxonomy" id="2955316"/>
    <lineage>
        <taxon>Bacteria</taxon>
        <taxon>Pseudomonadati</taxon>
        <taxon>Pseudomonadota</taxon>
        <taxon>Alphaproteobacteria</taxon>
        <taxon>Rhodobacterales</taxon>
        <taxon>Paracoccaceae</taxon>
        <taxon>Limimaricola</taxon>
    </lineage>
</organism>
<name>A0A9X2JNK8_9RHOB</name>
<dbReference type="PANTHER" id="PTHR41532:SF1">
    <property type="entry name" value="FIXS PROTEIN"/>
    <property type="match status" value="1"/>
</dbReference>
<protein>
    <submittedName>
        <fullName evidence="2">Cbb3-type cytochrome oxidase assembly protein CcoS</fullName>
    </submittedName>
</protein>
<accession>A0A9X2JNK8</accession>
<dbReference type="EMBL" id="JAMYXC010000013">
    <property type="protein sequence ID" value="MCP1167040.1"/>
    <property type="molecule type" value="Genomic_DNA"/>
</dbReference>
<evidence type="ECO:0000313" key="2">
    <source>
        <dbReference type="EMBL" id="MCP1167040.1"/>
    </source>
</evidence>
<feature type="compositionally biased region" description="Basic and acidic residues" evidence="1">
    <location>
        <begin position="57"/>
        <end position="68"/>
    </location>
</feature>
<dbReference type="InterPro" id="IPR004714">
    <property type="entry name" value="Cyt_oxidase_maturation_cbb3"/>
</dbReference>
<evidence type="ECO:0000256" key="1">
    <source>
        <dbReference type="SAM" id="MobiDB-lite"/>
    </source>
</evidence>
<reference evidence="2" key="1">
    <citation type="submission" date="2022-06" db="EMBL/GenBank/DDBJ databases">
        <title>Limimaricola sediminis sp. nov., isolated from an intertidal sediment.</title>
        <authorList>
            <person name="Shao X."/>
        </authorList>
    </citation>
    <scope>NUCLEOTIDE SEQUENCE</scope>
    <source>
        <strain evidence="2">ASW11-118</strain>
    </source>
</reference>
<dbReference type="NCBIfam" id="TIGR00847">
    <property type="entry name" value="ccoS"/>
    <property type="match status" value="1"/>
</dbReference>
<feature type="region of interest" description="Disordered" evidence="1">
    <location>
        <begin position="45"/>
        <end position="68"/>
    </location>
</feature>
<dbReference type="Pfam" id="PF03597">
    <property type="entry name" value="FixS"/>
    <property type="match status" value="1"/>
</dbReference>
<dbReference type="RefSeq" id="WP_253328801.1">
    <property type="nucleotide sequence ID" value="NZ_JAMYXC010000013.1"/>
</dbReference>
<sequence>MNVLAFLIPVTLAMGALGLAAFFWSLRSGQYEDLTGDAERILFDADDTPLTPPRISPRRDTTSKETMK</sequence>
<dbReference type="AlphaFoldDB" id="A0A9X2JNK8"/>
<comment type="caution">
    <text evidence="2">The sequence shown here is derived from an EMBL/GenBank/DDBJ whole genome shotgun (WGS) entry which is preliminary data.</text>
</comment>
<keyword evidence="3" id="KW-1185">Reference proteome</keyword>
<dbReference type="Proteomes" id="UP001139477">
    <property type="component" value="Unassembled WGS sequence"/>
</dbReference>